<feature type="signal peptide" evidence="1">
    <location>
        <begin position="1"/>
        <end position="18"/>
    </location>
</feature>
<dbReference type="AlphaFoldDB" id="A0A974WKM0"/>
<organism evidence="3 4">
    <name type="scientific">Fulvivirga lutea</name>
    <dbReference type="NCBI Taxonomy" id="2810512"/>
    <lineage>
        <taxon>Bacteria</taxon>
        <taxon>Pseudomonadati</taxon>
        <taxon>Bacteroidota</taxon>
        <taxon>Cytophagia</taxon>
        <taxon>Cytophagales</taxon>
        <taxon>Fulvivirgaceae</taxon>
        <taxon>Fulvivirga</taxon>
    </lineage>
</organism>
<reference evidence="3" key="1">
    <citation type="submission" date="2021-02" db="EMBL/GenBank/DDBJ databases">
        <title>Fulvivirga sp. S481 isolated from sea water.</title>
        <authorList>
            <person name="Bae S.S."/>
            <person name="Baek K."/>
        </authorList>
    </citation>
    <scope>NUCLEOTIDE SEQUENCE</scope>
    <source>
        <strain evidence="3">S481</strain>
    </source>
</reference>
<proteinExistence type="predicted"/>
<dbReference type="InterPro" id="IPR046232">
    <property type="entry name" value="DUF6265"/>
</dbReference>
<gene>
    <name evidence="3" type="ORF">JR347_16115</name>
</gene>
<dbReference type="EMBL" id="CP070608">
    <property type="protein sequence ID" value="QSE97098.1"/>
    <property type="molecule type" value="Genomic_DNA"/>
</dbReference>
<accession>A0A974WKM0</accession>
<keyword evidence="1" id="KW-0732">Signal</keyword>
<name>A0A974WKM0_9BACT</name>
<evidence type="ECO:0000256" key="1">
    <source>
        <dbReference type="SAM" id="SignalP"/>
    </source>
</evidence>
<dbReference type="Pfam" id="PF19780">
    <property type="entry name" value="DUF6265"/>
    <property type="match status" value="1"/>
</dbReference>
<feature type="chain" id="PRO_5037724047" description="DUF6265 domain-containing protein" evidence="1">
    <location>
        <begin position="19"/>
        <end position="147"/>
    </location>
</feature>
<sequence>MRKLLIFTYLLMTWAGYAQTTSGFDANKLDWLVGSWEGEGLDGLNYESWSTPVDGVMIGMFRHTKNDKIIFYEFCRISKVGLQLKHFNSDFNGWEEKNEMITFPFLFMSDVKVVFDGLEMELVNESELKIIVQLEDGETTFNYKRKN</sequence>
<evidence type="ECO:0000259" key="2">
    <source>
        <dbReference type="Pfam" id="PF19780"/>
    </source>
</evidence>
<protein>
    <recommendedName>
        <fullName evidence="2">DUF6265 domain-containing protein</fullName>
    </recommendedName>
</protein>
<dbReference type="Proteomes" id="UP000662783">
    <property type="component" value="Chromosome"/>
</dbReference>
<dbReference type="RefSeq" id="WP_205721611.1">
    <property type="nucleotide sequence ID" value="NZ_CP070608.1"/>
</dbReference>
<evidence type="ECO:0000313" key="4">
    <source>
        <dbReference type="Proteomes" id="UP000662783"/>
    </source>
</evidence>
<evidence type="ECO:0000313" key="3">
    <source>
        <dbReference type="EMBL" id="QSE97098.1"/>
    </source>
</evidence>
<dbReference type="KEGG" id="fuv:JR347_16115"/>
<feature type="domain" description="DUF6265" evidence="2">
    <location>
        <begin position="30"/>
        <end position="133"/>
    </location>
</feature>
<keyword evidence="4" id="KW-1185">Reference proteome</keyword>